<accession>A0A328EQS3</accession>
<sequence>MGTAIDYQKQMTEIVYVNLPGPEEPQPGMTGGELLHGFWLNLTGLLRLKRGLS</sequence>
<comment type="caution">
    <text evidence="1">The sequence shown here is derived from an EMBL/GenBank/DDBJ whole genome shotgun (WGS) entry which is preliminary data.</text>
</comment>
<gene>
    <name evidence="1" type="ORF">C1G86_0776</name>
</gene>
<evidence type="ECO:0000313" key="2">
    <source>
        <dbReference type="Proteomes" id="UP000248786"/>
    </source>
</evidence>
<evidence type="ECO:0000313" key="1">
    <source>
        <dbReference type="EMBL" id="RAL71022.1"/>
    </source>
</evidence>
<proteinExistence type="predicted"/>
<organism evidence="1 2">
    <name type="scientific">Dehalococcoides mccartyi</name>
    <dbReference type="NCBI Taxonomy" id="61435"/>
    <lineage>
        <taxon>Bacteria</taxon>
        <taxon>Bacillati</taxon>
        <taxon>Chloroflexota</taxon>
        <taxon>Dehalococcoidia</taxon>
        <taxon>Dehalococcoidales</taxon>
        <taxon>Dehalococcoidaceae</taxon>
        <taxon>Dehalococcoides</taxon>
    </lineage>
</organism>
<protein>
    <submittedName>
        <fullName evidence="1">Uncharacterized protein</fullName>
    </submittedName>
</protein>
<reference evidence="1 2" key="1">
    <citation type="submission" date="2018-05" db="EMBL/GenBank/DDBJ databases">
        <title>Draft genome sequences of Dehalococcoides mccartyi strains RC and KS.</title>
        <authorList>
            <person name="Higgins S.A."/>
            <person name="Padilla-Crespo E."/>
            <person name="Loeffler F.E."/>
        </authorList>
    </citation>
    <scope>NUCLEOTIDE SEQUENCE [LARGE SCALE GENOMIC DNA]</scope>
    <source>
        <strain evidence="1 2">KS</strain>
    </source>
</reference>
<dbReference type="EMBL" id="QGLD01000008">
    <property type="protein sequence ID" value="RAL71022.1"/>
    <property type="molecule type" value="Genomic_DNA"/>
</dbReference>
<dbReference type="Proteomes" id="UP000248786">
    <property type="component" value="Unassembled WGS sequence"/>
</dbReference>
<dbReference type="AlphaFoldDB" id="A0A328EQS3"/>
<name>A0A328EQS3_9CHLR</name>